<dbReference type="EMBL" id="JARVKM010000054">
    <property type="protein sequence ID" value="KAK9773111.1"/>
    <property type="molecule type" value="Genomic_DNA"/>
</dbReference>
<evidence type="ECO:0000259" key="2">
    <source>
        <dbReference type="PROSITE" id="PS00624"/>
    </source>
</evidence>
<comment type="caution">
    <text evidence="3">The sequence shown here is derived from an EMBL/GenBank/DDBJ whole genome shotgun (WGS) entry which is preliminary data.</text>
</comment>
<dbReference type="InterPro" id="IPR036188">
    <property type="entry name" value="FAD/NAD-bd_sf"/>
</dbReference>
<dbReference type="Pfam" id="PF05199">
    <property type="entry name" value="GMC_oxred_C"/>
    <property type="match status" value="1"/>
</dbReference>
<dbReference type="InterPro" id="IPR000172">
    <property type="entry name" value="GMC_OxRdtase_N"/>
</dbReference>
<dbReference type="PROSITE" id="PS00624">
    <property type="entry name" value="GMC_OXRED_2"/>
    <property type="match status" value="1"/>
</dbReference>
<dbReference type="SUPFAM" id="SSF54373">
    <property type="entry name" value="FAD-linked reductases, C-terminal domain"/>
    <property type="match status" value="1"/>
</dbReference>
<name>A0ABR2XHJ1_9PEZI</name>
<feature type="domain" description="Glucose-methanol-choline oxidoreductase N-terminal" evidence="2">
    <location>
        <begin position="282"/>
        <end position="296"/>
    </location>
</feature>
<dbReference type="InterPro" id="IPR007867">
    <property type="entry name" value="GMC_OxRtase_C"/>
</dbReference>
<dbReference type="Gene3D" id="3.30.560.10">
    <property type="entry name" value="Glucose Oxidase, domain 3"/>
    <property type="match status" value="1"/>
</dbReference>
<dbReference type="Gene3D" id="3.50.50.60">
    <property type="entry name" value="FAD/NAD(P)-binding domain"/>
    <property type="match status" value="2"/>
</dbReference>
<evidence type="ECO:0000313" key="4">
    <source>
        <dbReference type="Proteomes" id="UP001465668"/>
    </source>
</evidence>
<evidence type="ECO:0000256" key="1">
    <source>
        <dbReference type="ARBA" id="ARBA00010790"/>
    </source>
</evidence>
<comment type="similarity">
    <text evidence="1">Belongs to the GMC oxidoreductase family.</text>
</comment>
<protein>
    <submittedName>
        <fullName evidence="3">Glucose-methanol-choline oxidoreductase N-terminal domain-containing protein</fullName>
    </submittedName>
</protein>
<dbReference type="PIRSF" id="PIRSF000137">
    <property type="entry name" value="Alcohol_oxidase"/>
    <property type="match status" value="1"/>
</dbReference>
<organism evidence="3 4">
    <name type="scientific">Seiridium cardinale</name>
    <dbReference type="NCBI Taxonomy" id="138064"/>
    <lineage>
        <taxon>Eukaryota</taxon>
        <taxon>Fungi</taxon>
        <taxon>Dikarya</taxon>
        <taxon>Ascomycota</taxon>
        <taxon>Pezizomycotina</taxon>
        <taxon>Sordariomycetes</taxon>
        <taxon>Xylariomycetidae</taxon>
        <taxon>Amphisphaeriales</taxon>
        <taxon>Sporocadaceae</taxon>
        <taxon>Seiridium</taxon>
    </lineage>
</organism>
<proteinExistence type="inferred from homology"/>
<gene>
    <name evidence="3" type="ORF">SCAR479_10233</name>
</gene>
<dbReference type="PANTHER" id="PTHR11552">
    <property type="entry name" value="GLUCOSE-METHANOL-CHOLINE GMC OXIDOREDUCTASE"/>
    <property type="match status" value="1"/>
</dbReference>
<sequence>MWPFGSAYPEAKPQEIHNKEFDYVIVGGGTAGCVIASRLSEDPGVSVLVIERGAVGDHWLSRVPLISGSLGRFFQVTHRWSEPIEHCNGRQTDLWTGEALGGSSRINQMLYTRGIPGIYNEWANMGHPDWSWERVEPFFKKVENCVGHPKAQHLGHKGPVHIRNHRPQFELHNHIDKSAAAVGLPIEEDANNPAGPAAGYYYLDYTIDKNGHRHSAYSAYLPKEVAISRRASLAVCTRAIASRLESDAENGIVTGVYFRSTLSKSPRDFFAKARKEVIICSGATCSPQLLMLSGIGPAEHLRSFNIPVVKNLRGVGANLSDHHGIPIMLKVPLADSYHRMESDYFWAVWQVLRFAWSGDGWLKSGTTSSTIFLNTSRIDPSSSTLTPGPGDLEFDSSRAENVPDLEIMVIPAGTIVGKHPGVPLFTLYTCLIQPKSLGRIELASTDPTVSPKIHYQMLESPHDIAAARSAVRFSLNIADNFMTTSGYRHHVELFFAPNAESKRNWQDLGDDEIDDFVRASIQSVVHLGCTCRMAKEADGGVVDDALKVYGFENLRIADGTVIFFPFFSSSSSSPVQEKLLTQDCPFIDQNVLVLRELANVPIQPELLTYCHNAASVFPKIPACHTMAPTYMVAERCAQFIKDTWKTQG</sequence>
<dbReference type="Pfam" id="PF00732">
    <property type="entry name" value="GMC_oxred_N"/>
    <property type="match status" value="1"/>
</dbReference>
<dbReference type="PANTHER" id="PTHR11552:SF219">
    <property type="entry name" value="GLUCOSE-METHANOL-CHOLINE OXIDOREDUCTASE N-TERMINAL DOMAIN-CONTAINING PROTEIN"/>
    <property type="match status" value="1"/>
</dbReference>
<accession>A0ABR2XHJ1</accession>
<evidence type="ECO:0000313" key="3">
    <source>
        <dbReference type="EMBL" id="KAK9773111.1"/>
    </source>
</evidence>
<reference evidence="3 4" key="1">
    <citation type="submission" date="2024-02" db="EMBL/GenBank/DDBJ databases">
        <title>First draft genome assembly of two strains of Seiridium cardinale.</title>
        <authorList>
            <person name="Emiliani G."/>
            <person name="Scali E."/>
        </authorList>
    </citation>
    <scope>NUCLEOTIDE SEQUENCE [LARGE SCALE GENOMIC DNA]</scope>
    <source>
        <strain evidence="3 4">BM-138-000479</strain>
    </source>
</reference>
<dbReference type="SUPFAM" id="SSF51905">
    <property type="entry name" value="FAD/NAD(P)-binding domain"/>
    <property type="match status" value="1"/>
</dbReference>
<dbReference type="Proteomes" id="UP001465668">
    <property type="component" value="Unassembled WGS sequence"/>
</dbReference>
<keyword evidence="4" id="KW-1185">Reference proteome</keyword>
<dbReference type="InterPro" id="IPR012132">
    <property type="entry name" value="GMC_OxRdtase"/>
</dbReference>